<keyword evidence="3" id="KW-0479">Metal-binding</keyword>
<dbReference type="InterPro" id="IPR023828">
    <property type="entry name" value="Peptidase_S8_Ser-AS"/>
</dbReference>
<dbReference type="CDD" id="cd11377">
    <property type="entry name" value="Pro-peptidase_S53"/>
    <property type="match status" value="1"/>
</dbReference>
<evidence type="ECO:0000256" key="9">
    <source>
        <dbReference type="SAM" id="MobiDB-lite"/>
    </source>
</evidence>
<dbReference type="EMBL" id="FRBI01000002">
    <property type="protein sequence ID" value="SHL00821.1"/>
    <property type="molecule type" value="Genomic_DNA"/>
</dbReference>
<dbReference type="InterPro" id="IPR036852">
    <property type="entry name" value="Peptidase_S8/S53_dom_sf"/>
</dbReference>
<evidence type="ECO:0000256" key="5">
    <source>
        <dbReference type="ARBA" id="ARBA00022825"/>
    </source>
</evidence>
<dbReference type="GO" id="GO:0006508">
    <property type="term" value="P:proteolysis"/>
    <property type="evidence" value="ECO:0007669"/>
    <property type="project" value="UniProtKB-KW"/>
</dbReference>
<comment type="caution">
    <text evidence="8">Lacks conserved residue(s) required for the propagation of feature annotation.</text>
</comment>
<dbReference type="InterPro" id="IPR050819">
    <property type="entry name" value="Tripeptidyl-peptidase_I"/>
</dbReference>
<dbReference type="PROSITE" id="PS51695">
    <property type="entry name" value="SEDOLISIN"/>
    <property type="match status" value="1"/>
</dbReference>
<dbReference type="STRING" id="310782.SAMN05216499_102307"/>
<dbReference type="OrthoDB" id="3480681at2"/>
<dbReference type="GO" id="GO:0004252">
    <property type="term" value="F:serine-type endopeptidase activity"/>
    <property type="evidence" value="ECO:0007669"/>
    <property type="project" value="InterPro"/>
</dbReference>
<keyword evidence="13" id="KW-1185">Reference proteome</keyword>
<keyword evidence="2" id="KW-0645">Protease</keyword>
<dbReference type="RefSeq" id="WP_073494014.1">
    <property type="nucleotide sequence ID" value="NZ_FRBI01000002.1"/>
</dbReference>
<feature type="domain" description="Peptidase S53" evidence="11">
    <location>
        <begin position="239"/>
        <end position="650"/>
    </location>
</feature>
<comment type="cofactor">
    <cofactor evidence="1">
        <name>Ca(2+)</name>
        <dbReference type="ChEBI" id="CHEBI:29108"/>
    </cofactor>
</comment>
<evidence type="ECO:0000256" key="1">
    <source>
        <dbReference type="ARBA" id="ARBA00001913"/>
    </source>
</evidence>
<keyword evidence="10" id="KW-0732">Signal</keyword>
<dbReference type="SMART" id="SM00944">
    <property type="entry name" value="Pro-kuma_activ"/>
    <property type="match status" value="1"/>
</dbReference>
<evidence type="ECO:0000256" key="3">
    <source>
        <dbReference type="ARBA" id="ARBA00022723"/>
    </source>
</evidence>
<dbReference type="PANTHER" id="PTHR14218:SF15">
    <property type="entry name" value="TRIPEPTIDYL-PEPTIDASE 1"/>
    <property type="match status" value="1"/>
</dbReference>
<protein>
    <submittedName>
        <fullName evidence="12">Subtilase family protein</fullName>
    </submittedName>
</protein>
<dbReference type="Pfam" id="PF00082">
    <property type="entry name" value="Peptidase_S8"/>
    <property type="match status" value="1"/>
</dbReference>
<reference evidence="12 13" key="1">
    <citation type="submission" date="2016-11" db="EMBL/GenBank/DDBJ databases">
        <authorList>
            <person name="Jaros S."/>
            <person name="Januszkiewicz K."/>
            <person name="Wedrychowicz H."/>
        </authorList>
    </citation>
    <scope>NUCLEOTIDE SEQUENCE [LARGE SCALE GENOMIC DNA]</scope>
    <source>
        <strain evidence="12 13">CGMCC 4.2025</strain>
    </source>
</reference>
<dbReference type="GO" id="GO:0008240">
    <property type="term" value="F:tripeptidyl-peptidase activity"/>
    <property type="evidence" value="ECO:0007669"/>
    <property type="project" value="TreeGrafter"/>
</dbReference>
<keyword evidence="7" id="KW-0865">Zymogen</keyword>
<feature type="compositionally biased region" description="Polar residues" evidence="9">
    <location>
        <begin position="33"/>
        <end position="52"/>
    </location>
</feature>
<dbReference type="PROSITE" id="PS51892">
    <property type="entry name" value="SUBTILASE"/>
    <property type="match status" value="1"/>
</dbReference>
<feature type="signal peptide" evidence="10">
    <location>
        <begin position="1"/>
        <end position="34"/>
    </location>
</feature>
<dbReference type="InterPro" id="IPR015366">
    <property type="entry name" value="S53_propep"/>
</dbReference>
<dbReference type="SUPFAM" id="SSF54897">
    <property type="entry name" value="Protease propeptides/inhibitors"/>
    <property type="match status" value="1"/>
</dbReference>
<dbReference type="CDD" id="cd04056">
    <property type="entry name" value="Peptidases_S53"/>
    <property type="match status" value="1"/>
</dbReference>
<dbReference type="SUPFAM" id="SSF52743">
    <property type="entry name" value="Subtilisin-like"/>
    <property type="match status" value="1"/>
</dbReference>
<keyword evidence="6" id="KW-0106">Calcium</keyword>
<evidence type="ECO:0000313" key="13">
    <source>
        <dbReference type="Proteomes" id="UP000184111"/>
    </source>
</evidence>
<proteinExistence type="inferred from homology"/>
<feature type="chain" id="PRO_5013020067" evidence="10">
    <location>
        <begin position="35"/>
        <end position="652"/>
    </location>
</feature>
<evidence type="ECO:0000313" key="12">
    <source>
        <dbReference type="EMBL" id="SHL00821.1"/>
    </source>
</evidence>
<sequence length="652" mass="67624">MRFERKRTRVGLVAAAALPLVASALALGTQSASADPSAGRQTLSGTKPQWATAQADKGATADSAKVTVRVYLAGRDAKGLAAYAKSVSDPNSATYGHYLTAAQTQAAYGATKEQVSEVTAWLRSAGLKVTGANQHYLTVTGDVAAAEKAFGTQLHNFSKSGHTYRAPTGNATAPASLHGAVLTVTGLDTAPKKSSHDEELPPPGDVFKNSGPFSTYFGSNTDPKFPDAYGGKAPYAIKGYTGDQLRAAYGAGKYTGKGVTVAITDAYASPYIAQDAARYAKDTGGQKYKSGQLSQVLPADYNSTVDCDAGGWYGEETLDVEAVHAVAPDADIVYVGGASCFDNDLLDALNKVVDNHLADIVSNSWGDVEANETPDIAAAYDQVFQQGAVEGIGFYFSSGDAGDNVASTGVKQADTPGNSPWATSVGGTSLAVGKNDKYEWETGWGTKKAPLSADGKSWTGFPGPYTSGAGGGTSKFYDQPFYQRGVVPDSLALANGGTVKQRVEPDIAAVADPNTGFLVGQTQSYPDGSLQYSTYRIGGTSLAAPVIAGVQALAQQARHGIAIGFANPLIYDKYGTPVYHDVTDHPLGQGQGIAEVRVDYANAFDASEGTIVSLRTLGADASLHATPGYDDVTGVGTPAKGYVTSSLPNRTR</sequence>
<feature type="region of interest" description="Disordered" evidence="9">
    <location>
        <begin position="33"/>
        <end position="58"/>
    </location>
</feature>
<comment type="similarity">
    <text evidence="8">Belongs to the peptidase S8 family.</text>
</comment>
<dbReference type="PROSITE" id="PS00138">
    <property type="entry name" value="SUBTILASE_SER"/>
    <property type="match status" value="1"/>
</dbReference>
<keyword evidence="5" id="KW-0720">Serine protease</keyword>
<dbReference type="Gene3D" id="3.40.50.200">
    <property type="entry name" value="Peptidase S8/S53 domain"/>
    <property type="match status" value="1"/>
</dbReference>
<evidence type="ECO:0000256" key="10">
    <source>
        <dbReference type="SAM" id="SignalP"/>
    </source>
</evidence>
<evidence type="ECO:0000256" key="7">
    <source>
        <dbReference type="ARBA" id="ARBA00023145"/>
    </source>
</evidence>
<organism evidence="12 13">
    <name type="scientific">Actinacidiphila paucisporea</name>
    <dbReference type="NCBI Taxonomy" id="310782"/>
    <lineage>
        <taxon>Bacteria</taxon>
        <taxon>Bacillati</taxon>
        <taxon>Actinomycetota</taxon>
        <taxon>Actinomycetes</taxon>
        <taxon>Kitasatosporales</taxon>
        <taxon>Streptomycetaceae</taxon>
        <taxon>Actinacidiphila</taxon>
    </lineage>
</organism>
<gene>
    <name evidence="12" type="ORF">SAMN05216499_102307</name>
</gene>
<dbReference type="InterPro" id="IPR030400">
    <property type="entry name" value="Sedolisin_dom"/>
</dbReference>
<name>A0A1M6X4G7_9ACTN</name>
<evidence type="ECO:0000256" key="4">
    <source>
        <dbReference type="ARBA" id="ARBA00022801"/>
    </source>
</evidence>
<dbReference type="Pfam" id="PF09286">
    <property type="entry name" value="Pro-kuma_activ"/>
    <property type="match status" value="1"/>
</dbReference>
<dbReference type="AlphaFoldDB" id="A0A1M6X4G7"/>
<dbReference type="Proteomes" id="UP000184111">
    <property type="component" value="Unassembled WGS sequence"/>
</dbReference>
<dbReference type="InterPro" id="IPR000209">
    <property type="entry name" value="Peptidase_S8/S53_dom"/>
</dbReference>
<evidence type="ECO:0000256" key="2">
    <source>
        <dbReference type="ARBA" id="ARBA00022670"/>
    </source>
</evidence>
<evidence type="ECO:0000256" key="6">
    <source>
        <dbReference type="ARBA" id="ARBA00022837"/>
    </source>
</evidence>
<keyword evidence="4" id="KW-0378">Hydrolase</keyword>
<dbReference type="GO" id="GO:0046872">
    <property type="term" value="F:metal ion binding"/>
    <property type="evidence" value="ECO:0007669"/>
    <property type="project" value="UniProtKB-KW"/>
</dbReference>
<evidence type="ECO:0000259" key="11">
    <source>
        <dbReference type="PROSITE" id="PS51695"/>
    </source>
</evidence>
<accession>A0A1M6X4G7</accession>
<dbReference type="PANTHER" id="PTHR14218">
    <property type="entry name" value="PROTEASE S8 TRIPEPTIDYL PEPTIDASE I CLN2"/>
    <property type="match status" value="1"/>
</dbReference>
<evidence type="ECO:0000256" key="8">
    <source>
        <dbReference type="PROSITE-ProRule" id="PRU01240"/>
    </source>
</evidence>